<keyword evidence="2" id="KW-1185">Reference proteome</keyword>
<dbReference type="VEuPathDB" id="MicrosporidiaDB:M896_120130"/>
<dbReference type="RefSeq" id="XP_014562838.1">
    <property type="nucleotide sequence ID" value="XM_014707352.1"/>
</dbReference>
<evidence type="ECO:0000313" key="2">
    <source>
        <dbReference type="Proteomes" id="UP000031056"/>
    </source>
</evidence>
<comment type="caution">
    <text evidence="1">The sequence shown here is derived from an EMBL/GenBank/DDBJ whole genome shotgun (WGS) entry which is preliminary data.</text>
</comment>
<dbReference type="AlphaFoldDB" id="A0A0B2UCQ6"/>
<reference evidence="1 2" key="1">
    <citation type="journal article" date="2014" name="MBio">
        <title>The Ordospora colligata genome; evolution of extreme reduction in microsporidia and host-to-parasite horizontal gene transfer.</title>
        <authorList>
            <person name="Pombert J.-F."/>
            <person name="Haag K.L."/>
            <person name="Beidas S."/>
            <person name="Ebert D."/>
            <person name="Keeling P.J."/>
        </authorList>
    </citation>
    <scope>NUCLEOTIDE SEQUENCE [LARGE SCALE GENOMIC DNA]</scope>
    <source>
        <strain evidence="1 2">OC4</strain>
    </source>
</reference>
<organism evidence="1 2">
    <name type="scientific">Ordospora colligata OC4</name>
    <dbReference type="NCBI Taxonomy" id="1354746"/>
    <lineage>
        <taxon>Eukaryota</taxon>
        <taxon>Fungi</taxon>
        <taxon>Fungi incertae sedis</taxon>
        <taxon>Microsporidia</taxon>
        <taxon>Ordosporidae</taxon>
        <taxon>Ordospora</taxon>
    </lineage>
</organism>
<protein>
    <recommendedName>
        <fullName evidence="3">Clathrin/coatomer adaptor adaptin-like N-terminal domain-containing protein</fullName>
    </recommendedName>
</protein>
<dbReference type="GeneID" id="26262530"/>
<gene>
    <name evidence="1" type="ORF">M896_120130</name>
</gene>
<sequence length="605" mass="69395">MPIKIEPLLASFISSTRDLSGKNQEDAIIKERRRIACSNESEPHVRYSNILKTIYIQMLAYKINDIDFVKACDSGVQRIKSAGYLGLMAIDGSESIVMAINTIMKDLSSKESRNNALTAICNLNNNNLILDNLMRYVCPNNIQDPFHKKALVAYHKLHPNSKVNIVGKEHSDIYIKAQIVVDKFMRTGNIDATENDILFLISLFTKADDPFLKVKLIEIFGILHSKDHLSMNQAFINSMDAVIIPPKDKIRLQIEIALSIEATILLLKANKCTPKTEAFVFRLIESQNPNSRHFGFQIARVYKIHREIAIDRCIKLGLHNHECLKTLIALIGKSNHKAIYKRKDEIIFHMEKDTVSRKQINSAIAAVFSKIAIHAKDDLLIKIYQEVPEVCLSTPLDKNIPKDCMLKLFNRICITINSRYFPLIYQLLHADIKNENFYNVIFERHLNILAIKRSNPHEIETLGKLLDCMFLYGVPAQNREILISKYKEVQGYHDSIDILNMMLDTIYLLNVKTDDQVVHIFGKYFIYLSLHLHNKKEIAIKHDPDLRIRMISQSIDINKTQEIRSNESIISTYSAENLNTLEIEVFVEEHSHAVHIGLNSILILE</sequence>
<dbReference type="Proteomes" id="UP000031056">
    <property type="component" value="Unassembled WGS sequence"/>
</dbReference>
<accession>A0A0B2UCQ6</accession>
<dbReference type="EMBL" id="JOKQ01000012">
    <property type="protein sequence ID" value="KHN68796.1"/>
    <property type="molecule type" value="Genomic_DNA"/>
</dbReference>
<dbReference type="InParanoid" id="A0A0B2UCQ6"/>
<name>A0A0B2UCQ6_9MICR</name>
<dbReference type="OrthoDB" id="28053at2759"/>
<evidence type="ECO:0008006" key="3">
    <source>
        <dbReference type="Google" id="ProtNLM"/>
    </source>
</evidence>
<evidence type="ECO:0000313" key="1">
    <source>
        <dbReference type="EMBL" id="KHN68796.1"/>
    </source>
</evidence>
<dbReference type="InterPro" id="IPR011989">
    <property type="entry name" value="ARM-like"/>
</dbReference>
<dbReference type="HOGENOM" id="CLU_451335_0_0_1"/>
<proteinExistence type="predicted"/>
<dbReference type="Gene3D" id="1.25.10.10">
    <property type="entry name" value="Leucine-rich Repeat Variant"/>
    <property type="match status" value="1"/>
</dbReference>